<feature type="chain" id="PRO_5047460183" evidence="3">
    <location>
        <begin position="25"/>
        <end position="731"/>
    </location>
</feature>
<feature type="domain" description="Transglutaminase-like" evidence="4">
    <location>
        <begin position="477"/>
        <end position="547"/>
    </location>
</feature>
<dbReference type="InterPro" id="IPR052901">
    <property type="entry name" value="Bact_TGase-like"/>
</dbReference>
<keyword evidence="2" id="KW-0472">Membrane</keyword>
<feature type="compositionally biased region" description="Basic and acidic residues" evidence="1">
    <location>
        <begin position="228"/>
        <end position="242"/>
    </location>
</feature>
<gene>
    <name evidence="5" type="ORF">ACFOMG_13160</name>
</gene>
<accession>A0ABV7VV14</accession>
<evidence type="ECO:0000256" key="1">
    <source>
        <dbReference type="SAM" id="MobiDB-lite"/>
    </source>
</evidence>
<dbReference type="InterPro" id="IPR002931">
    <property type="entry name" value="Transglutaminase-like"/>
</dbReference>
<dbReference type="InterPro" id="IPR021878">
    <property type="entry name" value="TgpA_N"/>
</dbReference>
<dbReference type="InterPro" id="IPR038765">
    <property type="entry name" value="Papain-like_cys_pep_sf"/>
</dbReference>
<dbReference type="Pfam" id="PF11992">
    <property type="entry name" value="TgpA_N"/>
    <property type="match status" value="1"/>
</dbReference>
<evidence type="ECO:0000256" key="3">
    <source>
        <dbReference type="SAM" id="SignalP"/>
    </source>
</evidence>
<keyword evidence="6" id="KW-1185">Reference proteome</keyword>
<feature type="transmembrane region" description="Helical" evidence="2">
    <location>
        <begin position="132"/>
        <end position="150"/>
    </location>
</feature>
<keyword evidence="3" id="KW-0732">Signal</keyword>
<dbReference type="PANTHER" id="PTHR42736">
    <property type="entry name" value="PROTEIN-GLUTAMINE GAMMA-GLUTAMYLTRANSFERASE"/>
    <property type="match status" value="1"/>
</dbReference>
<feature type="region of interest" description="Disordered" evidence="1">
    <location>
        <begin position="209"/>
        <end position="272"/>
    </location>
</feature>
<dbReference type="EMBL" id="JBHRYB010000013">
    <property type="protein sequence ID" value="MFC3681049.1"/>
    <property type="molecule type" value="Genomic_DNA"/>
</dbReference>
<feature type="transmembrane region" description="Helical" evidence="2">
    <location>
        <begin position="72"/>
        <end position="97"/>
    </location>
</feature>
<feature type="compositionally biased region" description="Polar residues" evidence="1">
    <location>
        <begin position="209"/>
        <end position="225"/>
    </location>
</feature>
<evidence type="ECO:0000259" key="4">
    <source>
        <dbReference type="SMART" id="SM00460"/>
    </source>
</evidence>
<protein>
    <submittedName>
        <fullName evidence="5">TransglutaminaseTgpA domain-containing protein</fullName>
    </submittedName>
</protein>
<feature type="transmembrane region" description="Helical" evidence="2">
    <location>
        <begin position="170"/>
        <end position="187"/>
    </location>
</feature>
<keyword evidence="2" id="KW-0812">Transmembrane</keyword>
<keyword evidence="2" id="KW-1133">Transmembrane helix</keyword>
<feature type="transmembrane region" description="Helical" evidence="2">
    <location>
        <begin position="34"/>
        <end position="51"/>
    </location>
</feature>
<dbReference type="Proteomes" id="UP001595722">
    <property type="component" value="Unassembled WGS sequence"/>
</dbReference>
<proteinExistence type="predicted"/>
<evidence type="ECO:0000313" key="5">
    <source>
        <dbReference type="EMBL" id="MFC3681049.1"/>
    </source>
</evidence>
<dbReference type="SUPFAM" id="SSF54001">
    <property type="entry name" value="Cysteine proteinases"/>
    <property type="match status" value="1"/>
</dbReference>
<dbReference type="Gene3D" id="3.10.620.30">
    <property type="match status" value="1"/>
</dbReference>
<evidence type="ECO:0000313" key="6">
    <source>
        <dbReference type="Proteomes" id="UP001595722"/>
    </source>
</evidence>
<reference evidence="6" key="1">
    <citation type="journal article" date="2019" name="Int. J. Syst. Evol. Microbiol.">
        <title>The Global Catalogue of Microorganisms (GCM) 10K type strain sequencing project: providing services to taxonomists for standard genome sequencing and annotation.</title>
        <authorList>
            <consortium name="The Broad Institute Genomics Platform"/>
            <consortium name="The Broad Institute Genome Sequencing Center for Infectious Disease"/>
            <person name="Wu L."/>
            <person name="Ma J."/>
        </authorList>
    </citation>
    <scope>NUCLEOTIDE SEQUENCE [LARGE SCALE GENOMIC DNA]</scope>
    <source>
        <strain evidence="6">KCTC 42424</strain>
    </source>
</reference>
<feature type="signal peptide" evidence="3">
    <location>
        <begin position="1"/>
        <end position="24"/>
    </location>
</feature>
<organism evidence="5 6">
    <name type="scientific">Bacterioplanoides pacificum</name>
    <dbReference type="NCBI Taxonomy" id="1171596"/>
    <lineage>
        <taxon>Bacteria</taxon>
        <taxon>Pseudomonadati</taxon>
        <taxon>Pseudomonadota</taxon>
        <taxon>Gammaproteobacteria</taxon>
        <taxon>Oceanospirillales</taxon>
        <taxon>Oceanospirillaceae</taxon>
        <taxon>Bacterioplanoides</taxon>
    </lineage>
</organism>
<evidence type="ECO:0000256" key="2">
    <source>
        <dbReference type="SAM" id="Phobius"/>
    </source>
</evidence>
<dbReference type="Pfam" id="PF01841">
    <property type="entry name" value="Transglut_core"/>
    <property type="match status" value="1"/>
</dbReference>
<dbReference type="RefSeq" id="WP_376867215.1">
    <property type="nucleotide sequence ID" value="NZ_JBHRYB010000013.1"/>
</dbReference>
<feature type="transmembrane region" description="Helical" evidence="2">
    <location>
        <begin position="109"/>
        <end position="125"/>
    </location>
</feature>
<comment type="caution">
    <text evidence="5">The sequence shown here is derived from an EMBL/GenBank/DDBJ whole genome shotgun (WGS) entry which is preliminary data.</text>
</comment>
<sequence>MINRQQTFFWFALQLACASGGAIAALLTPALGWLAALVTLPASYITLRLGWKARQQPLDNKPLADGLAALGIAVFIVLLFVSGLMPALTLLLLFATLALNTQMNSYRKFYLAQLISFVFLLIGAAEAHSGHYLLLMALYVVFAAFALTEAWLDQDNTGQPVTGPGHRQRLQLAAVTVALAFVIYLLIPRLPALNWGAQQASASDFYHNQQWQKEARSGSPSTSQPAAEHSRPGDLDQAREQKNQQLQQITQLSRAETPDGDPSYRYPGFNEQFDIRDPSRGGAIDLFAIVARMQASHGGYLKVRTFDHFDGLSWSTANEDISRKLSAGPSGKFRLQDDKAGNFQHIIQIEAPLPAWLPVAADPVSLWLPASAIALDQFDQPLLPGALQPGTRYTVLSQLHTLDNRPISHAPRPTPQDRQLPTDFDPRITQLARTTTQQAHDPFSQALLLEQHLRSQYQYDFNAILDSQGRTPLSRFLFETQQGHCEYFASAMVMMLRSLDIPARLVTGFSATSRNPLTGYFEIRAIDGHAWVEAWIDNRWLTFEPTAFYQLPQRSHSYSSAEQIQQYAQQLIRLDEVNHNGEFSLSAWLSRIWNILYTLLISLVALLQLLLWPLCILALLTLAGWLSRRWWQPPVLAAVGRWRLRRFRPEAQDDATRVLKYCLSQLQLMCYQTPRLPGQPLEQWIARLQQQHPQASGLESLAEQVQQVFYYQQPLDRGRLQTTLTTLLNTL</sequence>
<dbReference type="PANTHER" id="PTHR42736:SF1">
    <property type="entry name" value="PROTEIN-GLUTAMINE GAMMA-GLUTAMYLTRANSFERASE"/>
    <property type="match status" value="1"/>
</dbReference>
<feature type="transmembrane region" description="Helical" evidence="2">
    <location>
        <begin position="595"/>
        <end position="626"/>
    </location>
</feature>
<dbReference type="SMART" id="SM00460">
    <property type="entry name" value="TGc"/>
    <property type="match status" value="1"/>
</dbReference>
<name>A0ABV7VV14_9GAMM</name>